<dbReference type="RefSeq" id="WP_344718363.1">
    <property type="nucleotide sequence ID" value="NZ_BAAAYG010000003.1"/>
</dbReference>
<gene>
    <name evidence="13" type="primary">cydB</name>
    <name evidence="13" type="ORF">GCM10020260_07680</name>
</gene>
<feature type="transmembrane region" description="Helical" evidence="12">
    <location>
        <begin position="119"/>
        <end position="141"/>
    </location>
</feature>
<comment type="subcellular location">
    <subcellularLocation>
        <location evidence="1">Cell membrane</location>
        <topology evidence="1">Multi-pass membrane protein</topology>
    </subcellularLocation>
</comment>
<keyword evidence="6 12" id="KW-0812">Transmembrane</keyword>
<name>A0ABP6RGX0_9MICC</name>
<dbReference type="NCBIfam" id="TIGR00203">
    <property type="entry name" value="cydB"/>
    <property type="match status" value="1"/>
</dbReference>
<evidence type="ECO:0000256" key="9">
    <source>
        <dbReference type="ARBA" id="ARBA00022989"/>
    </source>
</evidence>
<evidence type="ECO:0000256" key="7">
    <source>
        <dbReference type="ARBA" id="ARBA00022723"/>
    </source>
</evidence>
<keyword evidence="3" id="KW-0813">Transport</keyword>
<keyword evidence="8" id="KW-0249">Electron transport</keyword>
<evidence type="ECO:0000256" key="10">
    <source>
        <dbReference type="ARBA" id="ARBA00023004"/>
    </source>
</evidence>
<feature type="transmembrane region" description="Helical" evidence="12">
    <location>
        <begin position="161"/>
        <end position="182"/>
    </location>
</feature>
<evidence type="ECO:0000256" key="5">
    <source>
        <dbReference type="ARBA" id="ARBA00022617"/>
    </source>
</evidence>
<evidence type="ECO:0000256" key="11">
    <source>
        <dbReference type="ARBA" id="ARBA00023136"/>
    </source>
</evidence>
<organism evidence="13 14">
    <name type="scientific">Nesterenkonia halobia</name>
    <dbReference type="NCBI Taxonomy" id="37922"/>
    <lineage>
        <taxon>Bacteria</taxon>
        <taxon>Bacillati</taxon>
        <taxon>Actinomycetota</taxon>
        <taxon>Actinomycetes</taxon>
        <taxon>Micrococcales</taxon>
        <taxon>Micrococcaceae</taxon>
        <taxon>Nesterenkonia</taxon>
    </lineage>
</organism>
<proteinExistence type="inferred from homology"/>
<evidence type="ECO:0000256" key="1">
    <source>
        <dbReference type="ARBA" id="ARBA00004651"/>
    </source>
</evidence>
<evidence type="ECO:0000256" key="8">
    <source>
        <dbReference type="ARBA" id="ARBA00022982"/>
    </source>
</evidence>
<feature type="transmembrane region" description="Helical" evidence="12">
    <location>
        <begin position="6"/>
        <end position="32"/>
    </location>
</feature>
<comment type="similarity">
    <text evidence="2">Belongs to the cytochrome ubiquinol oxidase subunit 2 family.</text>
</comment>
<sequence length="337" mass="36307">MELTQLWFILVAFFFVGYFVLDGFDFGVGMALPLLSRDDTDRRVVINTIGPVWDLNETWVIVAGAVLFAAFPEWYASLFSGMYLPLLLILLALIARGVSFEFRHQRKHPEWKRAFDRMIIVGSLAPAFLWGMIFTGVVQGLPMTADHDVRAGLTDIVNPYTLLGAVTVTLLCLVHGAVFIALKTDGAIRTRARRLAAGAGLPAAAAAVGLLVWTLLEHRDAALAGPALVVGVLAGIALVGGLAANLVGREGLAFTGLAVTMAAAISTLFLVLFPTVLPSTSGVGTLTIDNASSTDYTLGVMLWVAAITTPLVIGYQIWTYWVFRRRLTREHIAAAAH</sequence>
<feature type="transmembrane region" description="Helical" evidence="12">
    <location>
        <begin position="74"/>
        <end position="98"/>
    </location>
</feature>
<keyword evidence="7" id="KW-0479">Metal-binding</keyword>
<reference evidence="14" key="1">
    <citation type="journal article" date="2019" name="Int. J. Syst. Evol. Microbiol.">
        <title>The Global Catalogue of Microorganisms (GCM) 10K type strain sequencing project: providing services to taxonomists for standard genome sequencing and annotation.</title>
        <authorList>
            <consortium name="The Broad Institute Genomics Platform"/>
            <consortium name="The Broad Institute Genome Sequencing Center for Infectious Disease"/>
            <person name="Wu L."/>
            <person name="Ma J."/>
        </authorList>
    </citation>
    <scope>NUCLEOTIDE SEQUENCE [LARGE SCALE GENOMIC DNA]</scope>
    <source>
        <strain evidence="14">JCM 11483</strain>
    </source>
</reference>
<evidence type="ECO:0000313" key="14">
    <source>
        <dbReference type="Proteomes" id="UP001501736"/>
    </source>
</evidence>
<dbReference type="PIRSF" id="PIRSF000267">
    <property type="entry name" value="Cyt_oxidse_sub2"/>
    <property type="match status" value="1"/>
</dbReference>
<keyword evidence="5" id="KW-0349">Heme</keyword>
<evidence type="ECO:0000313" key="13">
    <source>
        <dbReference type="EMBL" id="GAA3281725.1"/>
    </source>
</evidence>
<dbReference type="PANTHER" id="PTHR43141">
    <property type="entry name" value="CYTOCHROME BD2 SUBUNIT II"/>
    <property type="match status" value="1"/>
</dbReference>
<dbReference type="PANTHER" id="PTHR43141:SF5">
    <property type="entry name" value="CYTOCHROME BD-I UBIQUINOL OXIDASE SUBUNIT 2"/>
    <property type="match status" value="1"/>
</dbReference>
<protein>
    <submittedName>
        <fullName evidence="13">Cytochrome d ubiquinol oxidase subunit II</fullName>
    </submittedName>
</protein>
<evidence type="ECO:0000256" key="4">
    <source>
        <dbReference type="ARBA" id="ARBA00022475"/>
    </source>
</evidence>
<evidence type="ECO:0000256" key="3">
    <source>
        <dbReference type="ARBA" id="ARBA00022448"/>
    </source>
</evidence>
<keyword evidence="9 12" id="KW-1133">Transmembrane helix</keyword>
<dbReference type="InterPro" id="IPR003317">
    <property type="entry name" value="Cyt-d_oxidase_su2"/>
</dbReference>
<evidence type="ECO:0000256" key="2">
    <source>
        <dbReference type="ARBA" id="ARBA00007543"/>
    </source>
</evidence>
<feature type="transmembrane region" description="Helical" evidence="12">
    <location>
        <begin position="194"/>
        <end position="216"/>
    </location>
</feature>
<keyword evidence="14" id="KW-1185">Reference proteome</keyword>
<keyword evidence="4" id="KW-1003">Cell membrane</keyword>
<evidence type="ECO:0000256" key="6">
    <source>
        <dbReference type="ARBA" id="ARBA00022692"/>
    </source>
</evidence>
<feature type="transmembrane region" description="Helical" evidence="12">
    <location>
        <begin position="296"/>
        <end position="323"/>
    </location>
</feature>
<feature type="transmembrane region" description="Helical" evidence="12">
    <location>
        <begin position="251"/>
        <end position="276"/>
    </location>
</feature>
<evidence type="ECO:0000256" key="12">
    <source>
        <dbReference type="SAM" id="Phobius"/>
    </source>
</evidence>
<dbReference type="EMBL" id="BAAAYG010000003">
    <property type="protein sequence ID" value="GAA3281725.1"/>
    <property type="molecule type" value="Genomic_DNA"/>
</dbReference>
<dbReference type="Pfam" id="PF02322">
    <property type="entry name" value="Cyt_bd_oxida_II"/>
    <property type="match status" value="1"/>
</dbReference>
<comment type="caution">
    <text evidence="13">The sequence shown here is derived from an EMBL/GenBank/DDBJ whole genome shotgun (WGS) entry which is preliminary data.</text>
</comment>
<dbReference type="Proteomes" id="UP001501736">
    <property type="component" value="Unassembled WGS sequence"/>
</dbReference>
<keyword evidence="11 12" id="KW-0472">Membrane</keyword>
<accession>A0ABP6RGX0</accession>
<feature type="transmembrane region" description="Helical" evidence="12">
    <location>
        <begin position="222"/>
        <end position="244"/>
    </location>
</feature>
<keyword evidence="10" id="KW-0408">Iron</keyword>